<dbReference type="GO" id="GO:0006396">
    <property type="term" value="P:RNA processing"/>
    <property type="evidence" value="ECO:0007669"/>
    <property type="project" value="InterPro"/>
</dbReference>
<dbReference type="InterPro" id="IPR013123">
    <property type="entry name" value="SpoU_subst-bd"/>
</dbReference>
<dbReference type="Gene3D" id="3.30.1330.30">
    <property type="match status" value="1"/>
</dbReference>
<gene>
    <name evidence="4" type="ORF">RT761_00202</name>
</gene>
<evidence type="ECO:0000313" key="4">
    <source>
        <dbReference type="EMBL" id="QPM67014.1"/>
    </source>
</evidence>
<dbReference type="Proteomes" id="UP000594463">
    <property type="component" value="Chromosome"/>
</dbReference>
<dbReference type="InterPro" id="IPR004441">
    <property type="entry name" value="rRNA_MeTrfase_TrmH"/>
</dbReference>
<dbReference type="PANTHER" id="PTHR46429">
    <property type="entry name" value="23S RRNA (GUANOSINE-2'-O-)-METHYLTRANSFERASE RLMB"/>
    <property type="match status" value="1"/>
</dbReference>
<name>A0A7T1AJD8_ATRLM</name>
<accession>A0A7T1AJD8</accession>
<evidence type="ECO:0000256" key="2">
    <source>
        <dbReference type="ARBA" id="ARBA00022679"/>
    </source>
</evidence>
<dbReference type="GO" id="GO:0008173">
    <property type="term" value="F:RNA methyltransferase activity"/>
    <property type="evidence" value="ECO:0007669"/>
    <property type="project" value="InterPro"/>
</dbReference>
<keyword evidence="5" id="KW-1185">Reference proteome</keyword>
<dbReference type="SUPFAM" id="SSF75217">
    <property type="entry name" value="alpha/beta knot"/>
    <property type="match status" value="1"/>
</dbReference>
<dbReference type="NCBIfam" id="TIGR00186">
    <property type="entry name" value="rRNA_methyl_3"/>
    <property type="match status" value="1"/>
</dbReference>
<evidence type="ECO:0000256" key="1">
    <source>
        <dbReference type="ARBA" id="ARBA00022603"/>
    </source>
</evidence>
<dbReference type="InterPro" id="IPR029064">
    <property type="entry name" value="Ribosomal_eL30-like_sf"/>
</dbReference>
<organism evidence="4 5">
    <name type="scientific">Atribacter laminatus</name>
    <dbReference type="NCBI Taxonomy" id="2847778"/>
    <lineage>
        <taxon>Bacteria</taxon>
        <taxon>Pseudomonadati</taxon>
        <taxon>Atribacterota</taxon>
        <taxon>Atribacteria</taxon>
        <taxon>Atribacterales</taxon>
        <taxon>Atribacteraceae</taxon>
        <taxon>Atribacter</taxon>
    </lineage>
</organism>
<reference evidence="4 5" key="1">
    <citation type="journal article" date="2021" name="Nat. Commun.">
        <title>Isolation of a member of the candidate phylum Atribacteria reveals a unique cell membrane structure.</title>
        <authorList>
            <person name="Taiki K."/>
            <person name="Nobu M.K."/>
            <person name="Kusada H."/>
            <person name="Meng X.-Y."/>
            <person name="Hosoki N."/>
            <person name="Uematsu K."/>
            <person name="Yoshioka H."/>
            <person name="Kamagata Y."/>
            <person name="Tamaki H."/>
        </authorList>
    </citation>
    <scope>NUCLEOTIDE SEQUENCE [LARGE SCALE GENOMIC DNA]</scope>
    <source>
        <strain evidence="4 5">RT761</strain>
    </source>
</reference>
<keyword evidence="1 4" id="KW-0489">Methyltransferase</keyword>
<dbReference type="GO" id="GO:0005829">
    <property type="term" value="C:cytosol"/>
    <property type="evidence" value="ECO:0007669"/>
    <property type="project" value="TreeGrafter"/>
</dbReference>
<dbReference type="Pfam" id="PF08032">
    <property type="entry name" value="SpoU_sub_bind"/>
    <property type="match status" value="1"/>
</dbReference>
<dbReference type="EMBL" id="CP065383">
    <property type="protein sequence ID" value="QPM67014.1"/>
    <property type="molecule type" value="Genomic_DNA"/>
</dbReference>
<dbReference type="InterPro" id="IPR029028">
    <property type="entry name" value="Alpha/beta_knot_MTases"/>
</dbReference>
<feature type="domain" description="RNA 2-O ribose methyltransferase substrate binding" evidence="3">
    <location>
        <begin position="4"/>
        <end position="81"/>
    </location>
</feature>
<dbReference type="InterPro" id="IPR001537">
    <property type="entry name" value="SpoU_MeTrfase"/>
</dbReference>
<proteinExistence type="predicted"/>
<dbReference type="KEGG" id="alam:RT761_00202"/>
<evidence type="ECO:0000259" key="3">
    <source>
        <dbReference type="SMART" id="SM00967"/>
    </source>
</evidence>
<evidence type="ECO:0000313" key="5">
    <source>
        <dbReference type="Proteomes" id="UP000594463"/>
    </source>
</evidence>
<dbReference type="GO" id="GO:0032259">
    <property type="term" value="P:methylation"/>
    <property type="evidence" value="ECO:0007669"/>
    <property type="project" value="UniProtKB-KW"/>
</dbReference>
<dbReference type="SMART" id="SM00967">
    <property type="entry name" value="SpoU_sub_bind"/>
    <property type="match status" value="1"/>
</dbReference>
<sequence length="250" mass="27841">MQNIIYGRNPVIGALESPRKKPLKLYLQKDIQGEVISKIVDLANRLNLPLVRLDKFALQKIAGYQARHQGVLLVYEPLGNPTWKDILIKAKSKRDSLVVFIDSVEDPRNLGAILRTASAFGVDGVITSKAHTAPINSEVIKASAGEMEKIDIVQENNFTGIVKQFRENNFWMVSFEAAAELSLWKMDFTRGSWGIIVGGEDRGVRKIIRSLCDYVVSIPMENLVSSLNVSVAFGIGLYEVIRQKRGSHSC</sequence>
<dbReference type="Pfam" id="PF00588">
    <property type="entry name" value="SpoU_methylase"/>
    <property type="match status" value="1"/>
</dbReference>
<dbReference type="AlphaFoldDB" id="A0A7T1AJD8"/>
<keyword evidence="2 4" id="KW-0808">Transferase</keyword>
<dbReference type="PANTHER" id="PTHR46429:SF1">
    <property type="entry name" value="23S RRNA (GUANOSINE-2'-O-)-METHYLTRANSFERASE RLMB"/>
    <property type="match status" value="1"/>
</dbReference>
<dbReference type="SUPFAM" id="SSF55315">
    <property type="entry name" value="L30e-like"/>
    <property type="match status" value="1"/>
</dbReference>
<dbReference type="EC" id="2.1.1.-" evidence="4"/>
<dbReference type="GO" id="GO:0003723">
    <property type="term" value="F:RNA binding"/>
    <property type="evidence" value="ECO:0007669"/>
    <property type="project" value="InterPro"/>
</dbReference>
<dbReference type="RefSeq" id="WP_218112241.1">
    <property type="nucleotide sequence ID" value="NZ_CP065383.1"/>
</dbReference>
<protein>
    <submittedName>
        <fullName evidence="4">TrmH family tRNA/rRNA methyltransferase</fullName>
        <ecNumber evidence="4">2.1.1.-</ecNumber>
    </submittedName>
</protein>
<dbReference type="InterPro" id="IPR029026">
    <property type="entry name" value="tRNA_m1G_MTases_N"/>
</dbReference>
<dbReference type="Gene3D" id="3.40.1280.10">
    <property type="match status" value="1"/>
</dbReference>
<dbReference type="CDD" id="cd18103">
    <property type="entry name" value="SpoU-like_RlmB"/>
    <property type="match status" value="1"/>
</dbReference>